<dbReference type="CDD" id="cd18808">
    <property type="entry name" value="SF1_C_Upf1"/>
    <property type="match status" value="1"/>
</dbReference>
<dbReference type="InterPro" id="IPR014013">
    <property type="entry name" value="Helic_SF1/SF2_ATP-bd_DinG/Rad3"/>
</dbReference>
<dbReference type="Proteomes" id="UP000308539">
    <property type="component" value="Unassembled WGS sequence"/>
</dbReference>
<keyword evidence="8" id="KW-1185">Reference proteome</keyword>
<dbReference type="InterPro" id="IPR027417">
    <property type="entry name" value="P-loop_NTPase"/>
</dbReference>
<keyword evidence="4" id="KW-0347">Helicase</keyword>
<dbReference type="Pfam" id="PF13086">
    <property type="entry name" value="AAA_11"/>
    <property type="match status" value="2"/>
</dbReference>
<accession>A0ABY2TET7</accession>
<dbReference type="RefSeq" id="WP_025220232.1">
    <property type="nucleotide sequence ID" value="NZ_CP006837.1"/>
</dbReference>
<dbReference type="EMBL" id="SZPV01000013">
    <property type="protein sequence ID" value="TKI65993.1"/>
    <property type="molecule type" value="Genomic_DNA"/>
</dbReference>
<evidence type="ECO:0000256" key="4">
    <source>
        <dbReference type="ARBA" id="ARBA00022806"/>
    </source>
</evidence>
<reference evidence="7 8" key="1">
    <citation type="submission" date="2019-04" db="EMBL/GenBank/DDBJ databases">
        <title>Lysinibacillus genome sequencing.</title>
        <authorList>
            <person name="Dunlap C."/>
        </authorList>
    </citation>
    <scope>NUCLEOTIDE SEQUENCE [LARGE SCALE GENOMIC DNA]</scope>
    <source>
        <strain evidence="7 8">NBRC 109424</strain>
    </source>
</reference>
<evidence type="ECO:0000256" key="3">
    <source>
        <dbReference type="ARBA" id="ARBA00022801"/>
    </source>
</evidence>
<dbReference type="PROSITE" id="PS51193">
    <property type="entry name" value="HELICASE_ATP_BIND_2"/>
    <property type="match status" value="1"/>
</dbReference>
<organism evidence="7 8">
    <name type="scientific">Lysinibacillus varians</name>
    <dbReference type="NCBI Taxonomy" id="1145276"/>
    <lineage>
        <taxon>Bacteria</taxon>
        <taxon>Bacillati</taxon>
        <taxon>Bacillota</taxon>
        <taxon>Bacilli</taxon>
        <taxon>Bacillales</taxon>
        <taxon>Bacillaceae</taxon>
        <taxon>Lysinibacillus</taxon>
    </lineage>
</organism>
<sequence length="1108" mass="127949">MPLPLLPLLLGGTAVIGLGAAAASFIFNELTEAERLKQQEMKDNIEQFKEEQDIIFKKLLAEHKITESQFKYATDEKITNLRVQFAKSQSQIQYEFSKKYIQLTYEQIQVSKEIQKEIRVARNRMKMVIQKEKTILRKEAMNYLWRELQIGFEKANSYVSYLYAHIEKIKAHRFQLKSDEFIFEFRLPKNFPHIGKLLFFEKDRLLEPNVSLSLNNFQSFNLVVEDLIELNNLPKEAKIPVFITSRLDNSTYNVSIGKGMFQFVAVQQSQVGVQASVKSFGERGEILLSYKGVELSMRSRDLKNPLKIPPIGANIRVYPTGWHGLLQQKIFVSEKYEDSLRSFQFSTLPIVFTDDGAEEFITYYEEQGLEGASDEWKIGPYNGEVTSFKLQLGDFLVFNVQVEQGEFPFLRFKQILPLEEAFETDDIFIVMDAEFEMVLETELPLLSKESHRNMFDLNVMILKEIQIQEQLNQSIEGLNFFAKWTEVTEKLIHYLSKGTEIACELGVGTVELYKTNFVQLYKHKYEILNNDEVISILNTIAVNGLPQFFIEENQMKVEFDETSRHLICYSNQEELKFSHQRLLVYTRVFCYPETQQRLALDAFREGALLNAKLQPYIINGTNVQAEPILLPKLSWKNPYLLSNMAQKQAVEQALAEKNLYLIQGPPGTGKTTVIRELIHQQLHLTPSARILVVSQANVAIDNVLKGLDEQLADEMIRCGNLEKIDSDLQSVSFDEKHSKYEDLLKYNDVPDYLQEFSNEWNKIITRENPENAPVMGEILVRNHKIVGATCLGLMQRKIGLNRVEFDLVIIDEAGKALPAELLIPINRAKKLIMIGDHRQLPPVINPALYDAEKIELSEADYCKNELFTTSLFKRLYETLPNSNKMMLNTQYRMPAVIGNMISEFFYNGKLVSHKNTTERPTKYFNENLNFLNMDRHVAYVENTQYGSVTNEYEAEIVVQLVQQIRATRPISEKVAIICPYRGQNRLIKQAFYKQQMNISELNIAVNTIDAYQGDEAEIVIYCMTRSKRKTLYFSDEARLNVAFSRVKNDLLIIGSMKYLKSYGENHIVNKIADYIVRNGEILTIENLTQFGKQITSEKNREIDLASFS</sequence>
<keyword evidence="3" id="KW-0378">Hydrolase</keyword>
<keyword evidence="5" id="KW-0067">ATP-binding</keyword>
<dbReference type="InterPro" id="IPR041677">
    <property type="entry name" value="DNA2/NAM7_AAA_11"/>
</dbReference>
<feature type="domain" description="Helicase ATP-binding" evidence="6">
    <location>
        <begin position="629"/>
        <end position="895"/>
    </location>
</feature>
<dbReference type="InterPro" id="IPR041679">
    <property type="entry name" value="DNA2/NAM7-like_C"/>
</dbReference>
<proteinExistence type="inferred from homology"/>
<keyword evidence="2" id="KW-0547">Nucleotide-binding</keyword>
<gene>
    <name evidence="7" type="ORF">FC752_05360</name>
</gene>
<comment type="similarity">
    <text evidence="1">Belongs to the DNA2/NAM7 helicase family.</text>
</comment>
<dbReference type="InterPro" id="IPR047187">
    <property type="entry name" value="SF1_C_Upf1"/>
</dbReference>
<dbReference type="InterPro" id="IPR050534">
    <property type="entry name" value="Coronavir_polyprotein_1ab"/>
</dbReference>
<dbReference type="InterPro" id="IPR003593">
    <property type="entry name" value="AAA+_ATPase"/>
</dbReference>
<dbReference type="Gene3D" id="3.40.50.300">
    <property type="entry name" value="P-loop containing nucleotide triphosphate hydrolases"/>
    <property type="match status" value="2"/>
</dbReference>
<evidence type="ECO:0000313" key="7">
    <source>
        <dbReference type="EMBL" id="TKI65993.1"/>
    </source>
</evidence>
<evidence type="ECO:0000256" key="1">
    <source>
        <dbReference type="ARBA" id="ARBA00007913"/>
    </source>
</evidence>
<protein>
    <recommendedName>
        <fullName evidence="6">Helicase ATP-binding domain-containing protein</fullName>
    </recommendedName>
</protein>
<evidence type="ECO:0000256" key="5">
    <source>
        <dbReference type="ARBA" id="ARBA00022840"/>
    </source>
</evidence>
<dbReference type="PANTHER" id="PTHR43788:SF8">
    <property type="entry name" value="DNA-BINDING PROTEIN SMUBP-2"/>
    <property type="match status" value="1"/>
</dbReference>
<evidence type="ECO:0000256" key="2">
    <source>
        <dbReference type="ARBA" id="ARBA00022741"/>
    </source>
</evidence>
<name>A0ABY2TET7_9BACI</name>
<dbReference type="PANTHER" id="PTHR43788">
    <property type="entry name" value="DNA2/NAM7 HELICASE FAMILY MEMBER"/>
    <property type="match status" value="1"/>
</dbReference>
<evidence type="ECO:0000313" key="8">
    <source>
        <dbReference type="Proteomes" id="UP000308539"/>
    </source>
</evidence>
<evidence type="ECO:0000259" key="6">
    <source>
        <dbReference type="PROSITE" id="PS51193"/>
    </source>
</evidence>
<dbReference type="SMART" id="SM00382">
    <property type="entry name" value="AAA"/>
    <property type="match status" value="1"/>
</dbReference>
<dbReference type="Pfam" id="PF13087">
    <property type="entry name" value="AAA_12"/>
    <property type="match status" value="1"/>
</dbReference>
<dbReference type="SUPFAM" id="SSF52540">
    <property type="entry name" value="P-loop containing nucleoside triphosphate hydrolases"/>
    <property type="match status" value="1"/>
</dbReference>
<comment type="caution">
    <text evidence="7">The sequence shown here is derived from an EMBL/GenBank/DDBJ whole genome shotgun (WGS) entry which is preliminary data.</text>
</comment>